<proteinExistence type="predicted"/>
<dbReference type="Proteomes" id="UP001181693">
    <property type="component" value="Unassembled WGS sequence"/>
</dbReference>
<name>A0AAV3A7Y1_PYXAD</name>
<dbReference type="EMBL" id="DYDO01000008">
    <property type="protein sequence ID" value="DBA19560.1"/>
    <property type="molecule type" value="Genomic_DNA"/>
</dbReference>
<gene>
    <name evidence="1" type="ORF">GDO54_015375</name>
</gene>
<reference evidence="1" key="1">
    <citation type="thesis" date="2020" institute="ProQuest LLC" country="789 East Eisenhower Parkway, Ann Arbor, MI, USA">
        <title>Comparative Genomics and Chromosome Evolution.</title>
        <authorList>
            <person name="Mudd A.B."/>
        </authorList>
    </citation>
    <scope>NUCLEOTIDE SEQUENCE</scope>
    <source>
        <strain evidence="1">1538</strain>
        <tissue evidence="1">Blood</tissue>
    </source>
</reference>
<dbReference type="AlphaFoldDB" id="A0AAV3A7Y1"/>
<protein>
    <submittedName>
        <fullName evidence="1">Uncharacterized protein</fullName>
    </submittedName>
</protein>
<evidence type="ECO:0000313" key="1">
    <source>
        <dbReference type="EMBL" id="DBA19560.1"/>
    </source>
</evidence>
<accession>A0AAV3A7Y1</accession>
<organism evidence="1 2">
    <name type="scientific">Pyxicephalus adspersus</name>
    <name type="common">African bullfrog</name>
    <dbReference type="NCBI Taxonomy" id="30357"/>
    <lineage>
        <taxon>Eukaryota</taxon>
        <taxon>Metazoa</taxon>
        <taxon>Chordata</taxon>
        <taxon>Craniata</taxon>
        <taxon>Vertebrata</taxon>
        <taxon>Euteleostomi</taxon>
        <taxon>Amphibia</taxon>
        <taxon>Batrachia</taxon>
        <taxon>Anura</taxon>
        <taxon>Neobatrachia</taxon>
        <taxon>Ranoidea</taxon>
        <taxon>Pyxicephalidae</taxon>
        <taxon>Pyxicephalinae</taxon>
        <taxon>Pyxicephalus</taxon>
    </lineage>
</organism>
<keyword evidence="2" id="KW-1185">Reference proteome</keyword>
<comment type="caution">
    <text evidence="1">The sequence shown here is derived from an EMBL/GenBank/DDBJ whole genome shotgun (WGS) entry which is preliminary data.</text>
</comment>
<evidence type="ECO:0000313" key="2">
    <source>
        <dbReference type="Proteomes" id="UP001181693"/>
    </source>
</evidence>
<sequence>MVQCSVQMANCSAEHCHTDITTRANFKVYGLVPCASGSPASIKGVLCWCLPCPVTATNKVVKRRLEQHTYKCKTLQLTDAGATCAGKDMKQHLSPGALQSNDQ</sequence>